<name>A0A856MLQ5_9CYAN</name>
<organism evidence="2 3">
    <name type="scientific">Brasilonema sennae CENA114</name>
    <dbReference type="NCBI Taxonomy" id="415709"/>
    <lineage>
        <taxon>Bacteria</taxon>
        <taxon>Bacillati</taxon>
        <taxon>Cyanobacteriota</taxon>
        <taxon>Cyanophyceae</taxon>
        <taxon>Nostocales</taxon>
        <taxon>Scytonemataceae</taxon>
        <taxon>Brasilonema</taxon>
        <taxon>Bromeliae group (in: Brasilonema)</taxon>
    </lineage>
</organism>
<feature type="chain" id="PRO_5032943244" evidence="1">
    <location>
        <begin position="24"/>
        <end position="147"/>
    </location>
</feature>
<proteinExistence type="predicted"/>
<dbReference type="EMBL" id="CP030118">
    <property type="protein sequence ID" value="QDL11040.1"/>
    <property type="molecule type" value="Genomic_DNA"/>
</dbReference>
<dbReference type="Proteomes" id="UP000503129">
    <property type="component" value="Chromosome"/>
</dbReference>
<evidence type="ECO:0000313" key="3">
    <source>
        <dbReference type="Proteomes" id="UP000503129"/>
    </source>
</evidence>
<sequence length="147" mass="16645">MKLKNLSLICGAIALSLTTTSFAVKAEANSSLPLVVAQSQPKEGPFQRLGLTDEQKTKIKEIRTNARAEVDKILTEQQREQLKTAMQNRQGRGGFAALNLSDDQKNQFRQIMQSQKTQMEAVLTVQQKEQLQKYRQEKGARRQQPNM</sequence>
<protein>
    <submittedName>
        <fullName evidence="2">P pilus assembly/Cpx signaling pathway, periplasmic inhibitor/zinc-resistance associated protein</fullName>
    </submittedName>
</protein>
<dbReference type="KEGG" id="bsen:DP114_26875"/>
<accession>A0A856MLQ5</accession>
<feature type="signal peptide" evidence="1">
    <location>
        <begin position="1"/>
        <end position="23"/>
    </location>
</feature>
<evidence type="ECO:0000256" key="1">
    <source>
        <dbReference type="SAM" id="SignalP"/>
    </source>
</evidence>
<dbReference type="RefSeq" id="WP_171977549.1">
    <property type="nucleotide sequence ID" value="NZ_CAWOXK010000001.1"/>
</dbReference>
<keyword evidence="1" id="KW-0732">Signal</keyword>
<evidence type="ECO:0000313" key="2">
    <source>
        <dbReference type="EMBL" id="QDL11040.1"/>
    </source>
</evidence>
<keyword evidence="3" id="KW-1185">Reference proteome</keyword>
<dbReference type="Gene3D" id="1.20.120.1490">
    <property type="match status" value="1"/>
</dbReference>
<gene>
    <name evidence="2" type="ORF">DP114_26875</name>
</gene>
<dbReference type="AlphaFoldDB" id="A0A856MLQ5"/>
<reference evidence="2 3" key="1">
    <citation type="submission" date="2018-06" db="EMBL/GenBank/DDBJ databases">
        <title>Comparative genomics of Brasilonema spp. strains.</title>
        <authorList>
            <person name="Alvarenga D.O."/>
            <person name="Fiore M.F."/>
            <person name="Varani A.M."/>
        </authorList>
    </citation>
    <scope>NUCLEOTIDE SEQUENCE [LARGE SCALE GENOMIC DNA]</scope>
    <source>
        <strain evidence="2 3">CENA114</strain>
    </source>
</reference>